<feature type="transmembrane region" description="Helical" evidence="11">
    <location>
        <begin position="330"/>
        <end position="355"/>
    </location>
</feature>
<keyword evidence="5" id="KW-0547">Nucleotide-binding</keyword>
<feature type="transmembrane region" description="Helical" evidence="11">
    <location>
        <begin position="367"/>
        <end position="386"/>
    </location>
</feature>
<evidence type="ECO:0000256" key="7">
    <source>
        <dbReference type="ARBA" id="ARBA00022989"/>
    </source>
</evidence>
<dbReference type="Pfam" id="PF00664">
    <property type="entry name" value="ABC_membrane"/>
    <property type="match status" value="2"/>
</dbReference>
<sequence>MLAKCEGPIWQVDDITNCVQRNFLKVLFPSVVVSVSFLLLLSQAIQRKVHLERSHKHRGFTNSSSEYAERQNGAGYQRVPGEAEAEGPISTDEEEDGLTISGGRLILTKTTTKASVAAVDAPRAQYTVLGIELLAVVAVDAINIAAFILQAYGPKGTAATVAGIVTWTYILALTVSRLALSKTSWRVPGVWNHTASLYTLLWIFSIVIFRSAIIHPRSGIAQGLVISEFALTSLLFSIAITTRKGNKAVVLEWENDIEPSREPLASLFSIATFGWVDTIVWQGYQKTLEAADVWNLMPKDKAAAVLADYRQLKKTTALTWHLMRYFKGSLIVQCCYAAFSALFTFAPTLLLKSILEYIEEPDAAPRNVIWLFVILLAFTDILRSLADQQSLWIGRKICIRLRAIIIGEIYAKALRRKAAAGSDTVLGDKKEKNDAAKPSKLKKLLGFGGKKKDDVKKNDSDPTSLPETAKPTPKEGDEQVNVGTIINLMSVDSFKVSEVTAYLHFLFAQAPTQLVVAIYLLYRILGYSSIPGLVVMAVLLPVNIAFARGFGGAQKKIMAATDKRIHTTNEVLQNIRIIKFFAWEHRFSNIVNDKRRAELKSLRSKYLIWAFAVAVWNTVPVLITFFSFLVYTLVEKKPLYPSVAFTAISLFTILRVPLDQLGDMIAHVQESKVSVDRLEEFLNEEETQKYEQLQHDCLDDDGNQIIGFKKATFSWGGKETPGDEASSAFRLMDMDVKFEVGKLNIIAGPTGCGKTSLLMALLGEMTLIKGKVFLPGGYSREDVRPDPETGLTESVAYCAQQAWLVNANIKENILFAAPLDEKRYRDVIVACALERDLEILDSGDETLVGEKGITLSGGQKQRISLARALYSNSRHVLLDDCLSAVDSHTAKWIFDNCIRGPLMRGRTCILVTHNLALCVPQSQFVLLLDNGKIEIQGSSEEVMASGKLGDEVTKSKPGSAEVSKMPSRVPSSVGDESGDTLIGEIEAANGDGDRRLSRATSIDKGAKKDVKDGMQETKAEGGVKWAVLLLYLRSMGPWWFWILAVIVFGVQQFGSLAANIWIRQWANQYETESLQAHHAISPNSYVGNTISMVRVASSRVSQVQPYFDPNKTSILSQVAPNVDVTFYLTVYALIGAAGMLVALFRDMWLFYGSLTASWKIHKRLMESVTRAKFKFFDVTPLGQLMNRFSKDLEAVDQEVAPVAIGVMSCALAIVVTVALITAITPGFLVAALVISGLYFFVGKFYLRSSRDLKRIESVQRSPLFQQFGETLSGITTIRAYGDERRFIRDNMTRINTHSRPFIYLWAANRWLAFRIDVVGDLVAFFAGAFVVLSIGKIDAGSAGLSLSYAISFTESVLWLVRLYAMNEQNMNSVERIKEYLDVEQEAEAVIEKTRPAANWPSQGSVEFINYTTRYRSDLEPVLRNVTFKISPLEKVGIVGRTGAGKSSLALALFRGLEAEEGKILIDDVDVGLIGLRDLRESITIVPQDPTLFTGTIRSNLDPFSLFTDEEIFTALRRVQLIGAPLSTMDPSTPLTASRPTTPGPDTPTGTTTPIANKNIFLNLSSTVTESGNNLSQGQRQLLCLARALLKQPKVLMMDEATASIDYNTDAKIQETIRELKSTIITIAHRLQTIVDYDKVLVLDKGSVVEFGHPYELLKKGGKDAVFKGMCEMSGDMDALLKAAKKAWDAGKLVDDE</sequence>
<feature type="transmembrane region" description="Helical" evidence="11">
    <location>
        <begin position="220"/>
        <end position="240"/>
    </location>
</feature>
<comment type="caution">
    <text evidence="14">The sequence shown here is derived from an EMBL/GenBank/DDBJ whole genome shotgun (WGS) entry which is preliminary data.</text>
</comment>
<evidence type="ECO:0000256" key="5">
    <source>
        <dbReference type="ARBA" id="ARBA00022741"/>
    </source>
</evidence>
<evidence type="ECO:0008006" key="16">
    <source>
        <dbReference type="Google" id="ProtNLM"/>
    </source>
</evidence>
<dbReference type="FunFam" id="3.40.50.300:FF:000565">
    <property type="entry name" value="ABC bile acid transporter"/>
    <property type="match status" value="1"/>
</dbReference>
<reference evidence="14 15" key="1">
    <citation type="submission" date="2017-04" db="EMBL/GenBank/DDBJ databases">
        <title>Draft genome sequence of Marssonina coronaria NL1: causal agent of apple blotch.</title>
        <authorList>
            <person name="Cheng Q."/>
        </authorList>
    </citation>
    <scope>NUCLEOTIDE SEQUENCE [LARGE SCALE GENOMIC DNA]</scope>
    <source>
        <strain evidence="14 15">NL1</strain>
    </source>
</reference>
<dbReference type="OrthoDB" id="6500128at2759"/>
<evidence type="ECO:0000256" key="10">
    <source>
        <dbReference type="SAM" id="MobiDB-lite"/>
    </source>
</evidence>
<feature type="domain" description="ABC transmembrane type-1" evidence="13">
    <location>
        <begin position="1042"/>
        <end position="1365"/>
    </location>
</feature>
<keyword evidence="6" id="KW-0067">ATP-binding</keyword>
<evidence type="ECO:0000259" key="12">
    <source>
        <dbReference type="PROSITE" id="PS50893"/>
    </source>
</evidence>
<evidence type="ECO:0000259" key="13">
    <source>
        <dbReference type="PROSITE" id="PS50929"/>
    </source>
</evidence>
<feature type="region of interest" description="Disordered" evidence="10">
    <location>
        <begin position="449"/>
        <end position="477"/>
    </location>
</feature>
<feature type="transmembrane region" description="Helical" evidence="11">
    <location>
        <begin position="1311"/>
        <end position="1334"/>
    </location>
</feature>
<organism evidence="14 15">
    <name type="scientific">Diplocarpon coronariae</name>
    <dbReference type="NCBI Taxonomy" id="2795749"/>
    <lineage>
        <taxon>Eukaryota</taxon>
        <taxon>Fungi</taxon>
        <taxon>Dikarya</taxon>
        <taxon>Ascomycota</taxon>
        <taxon>Pezizomycotina</taxon>
        <taxon>Leotiomycetes</taxon>
        <taxon>Helotiales</taxon>
        <taxon>Drepanopezizaceae</taxon>
        <taxon>Diplocarpon</taxon>
    </lineage>
</organism>
<protein>
    <recommendedName>
        <fullName evidence="16">ABC transporter</fullName>
    </recommendedName>
</protein>
<dbReference type="PANTHER" id="PTHR24223:SF353">
    <property type="entry name" value="ABC TRANSPORTER ATP-BINDING PROTEIN_PERMEASE VMR1-RELATED"/>
    <property type="match status" value="1"/>
</dbReference>
<dbReference type="CDD" id="cd03244">
    <property type="entry name" value="ABCC_MRP_domain2"/>
    <property type="match status" value="1"/>
</dbReference>
<dbReference type="InterPro" id="IPR050173">
    <property type="entry name" value="ABC_transporter_C-like"/>
</dbReference>
<feature type="region of interest" description="Disordered" evidence="10">
    <location>
        <begin position="56"/>
        <end position="94"/>
    </location>
</feature>
<dbReference type="InterPro" id="IPR036640">
    <property type="entry name" value="ABC1_TM_sf"/>
</dbReference>
<feature type="domain" description="ABC transporter" evidence="12">
    <location>
        <begin position="1405"/>
        <end position="1669"/>
    </location>
</feature>
<dbReference type="STRING" id="503106.A0A218YWD9"/>
<evidence type="ECO:0000256" key="8">
    <source>
        <dbReference type="ARBA" id="ARBA00023136"/>
    </source>
</evidence>
<dbReference type="SUPFAM" id="SSF52540">
    <property type="entry name" value="P-loop containing nucleoside triphosphate hydrolases"/>
    <property type="match status" value="2"/>
</dbReference>
<dbReference type="InParanoid" id="A0A218YWD9"/>
<dbReference type="GO" id="GO:0000329">
    <property type="term" value="C:fungal-type vacuole membrane"/>
    <property type="evidence" value="ECO:0007669"/>
    <property type="project" value="TreeGrafter"/>
</dbReference>
<evidence type="ECO:0000256" key="4">
    <source>
        <dbReference type="ARBA" id="ARBA00022737"/>
    </source>
</evidence>
<feature type="transmembrane region" description="Helical" evidence="11">
    <location>
        <begin position="1038"/>
        <end position="1062"/>
    </location>
</feature>
<evidence type="ECO:0000256" key="2">
    <source>
        <dbReference type="ARBA" id="ARBA00022448"/>
    </source>
</evidence>
<dbReference type="Gene3D" id="1.20.1560.10">
    <property type="entry name" value="ABC transporter type 1, transmembrane domain"/>
    <property type="match status" value="2"/>
</dbReference>
<dbReference type="GO" id="GO:0005524">
    <property type="term" value="F:ATP binding"/>
    <property type="evidence" value="ECO:0007669"/>
    <property type="project" value="UniProtKB-KW"/>
</dbReference>
<dbReference type="PANTHER" id="PTHR24223">
    <property type="entry name" value="ATP-BINDING CASSETTE SUB-FAMILY C"/>
    <property type="match status" value="1"/>
</dbReference>
<evidence type="ECO:0000256" key="11">
    <source>
        <dbReference type="SAM" id="Phobius"/>
    </source>
</evidence>
<feature type="transmembrane region" description="Helical" evidence="11">
    <location>
        <begin position="158"/>
        <end position="175"/>
    </location>
</feature>
<dbReference type="SMART" id="SM00382">
    <property type="entry name" value="AAA"/>
    <property type="match status" value="2"/>
</dbReference>
<keyword evidence="3 11" id="KW-0812">Transmembrane</keyword>
<dbReference type="InterPro" id="IPR003593">
    <property type="entry name" value="AAA+_ATPase"/>
</dbReference>
<feature type="transmembrane region" description="Helical" evidence="11">
    <location>
        <begin position="1124"/>
        <end position="1144"/>
    </location>
</feature>
<dbReference type="Pfam" id="PF00005">
    <property type="entry name" value="ABC_tran"/>
    <property type="match status" value="2"/>
</dbReference>
<feature type="region of interest" description="Disordered" evidence="10">
    <location>
        <begin position="944"/>
        <end position="976"/>
    </location>
</feature>
<feature type="transmembrane region" description="Helical" evidence="11">
    <location>
        <begin position="195"/>
        <end position="214"/>
    </location>
</feature>
<evidence type="ECO:0000256" key="9">
    <source>
        <dbReference type="ARBA" id="ARBA00023180"/>
    </source>
</evidence>
<dbReference type="SUPFAM" id="SSF90123">
    <property type="entry name" value="ABC transporter transmembrane region"/>
    <property type="match status" value="2"/>
</dbReference>
<feature type="transmembrane region" description="Helical" evidence="11">
    <location>
        <begin position="606"/>
        <end position="633"/>
    </location>
</feature>
<proteinExistence type="predicted"/>
<evidence type="ECO:0000256" key="6">
    <source>
        <dbReference type="ARBA" id="ARBA00022840"/>
    </source>
</evidence>
<feature type="transmembrane region" description="Helical" evidence="11">
    <location>
        <begin position="133"/>
        <end position="152"/>
    </location>
</feature>
<dbReference type="PROSITE" id="PS50893">
    <property type="entry name" value="ABC_TRANSPORTER_2"/>
    <property type="match status" value="2"/>
</dbReference>
<dbReference type="CDD" id="cd03250">
    <property type="entry name" value="ABCC_MRP_domain1"/>
    <property type="match status" value="1"/>
</dbReference>
<feature type="transmembrane region" description="Helical" evidence="11">
    <location>
        <begin position="26"/>
        <end position="45"/>
    </location>
</feature>
<feature type="compositionally biased region" description="Basic and acidic residues" evidence="10">
    <location>
        <begin position="450"/>
        <end position="460"/>
    </location>
</feature>
<dbReference type="PROSITE" id="PS50929">
    <property type="entry name" value="ABC_TM1F"/>
    <property type="match status" value="2"/>
</dbReference>
<dbReference type="PROSITE" id="PS00211">
    <property type="entry name" value="ABC_TRANSPORTER_1"/>
    <property type="match status" value="2"/>
</dbReference>
<evidence type="ECO:0000313" key="14">
    <source>
        <dbReference type="EMBL" id="OWO99771.1"/>
    </source>
</evidence>
<comment type="subcellular location">
    <subcellularLocation>
        <location evidence="1">Membrane</location>
        <topology evidence="1">Multi-pass membrane protein</topology>
    </subcellularLocation>
</comment>
<dbReference type="Proteomes" id="UP000242519">
    <property type="component" value="Unassembled WGS sequence"/>
</dbReference>
<keyword evidence="8 11" id="KW-0472">Membrane</keyword>
<keyword evidence="7 11" id="KW-1133">Transmembrane helix</keyword>
<dbReference type="GO" id="GO:0140359">
    <property type="term" value="F:ABC-type transporter activity"/>
    <property type="evidence" value="ECO:0007669"/>
    <property type="project" value="InterPro"/>
</dbReference>
<dbReference type="EMBL" id="MZNU01000342">
    <property type="protein sequence ID" value="OWO99771.1"/>
    <property type="molecule type" value="Genomic_DNA"/>
</dbReference>
<dbReference type="InterPro" id="IPR011527">
    <property type="entry name" value="ABC1_TM_dom"/>
</dbReference>
<evidence type="ECO:0000256" key="1">
    <source>
        <dbReference type="ARBA" id="ARBA00004141"/>
    </source>
</evidence>
<dbReference type="CDD" id="cd18604">
    <property type="entry name" value="ABC_6TM_VMR1_D2_like"/>
    <property type="match status" value="1"/>
</dbReference>
<keyword evidence="4" id="KW-0677">Repeat</keyword>
<feature type="domain" description="ABC transporter" evidence="12">
    <location>
        <begin position="706"/>
        <end position="955"/>
    </location>
</feature>
<evidence type="ECO:0000313" key="15">
    <source>
        <dbReference type="Proteomes" id="UP000242519"/>
    </source>
</evidence>
<dbReference type="InterPro" id="IPR027417">
    <property type="entry name" value="P-loop_NTPase"/>
</dbReference>
<dbReference type="FunFam" id="3.40.50.300:FF:000825">
    <property type="entry name" value="ABC bile acid transporter"/>
    <property type="match status" value="1"/>
</dbReference>
<accession>A0A218YWD9</accession>
<feature type="domain" description="ABC transmembrane type-1" evidence="13">
    <location>
        <begin position="337"/>
        <end position="670"/>
    </location>
</feature>
<keyword evidence="15" id="KW-1185">Reference proteome</keyword>
<dbReference type="InterPro" id="IPR003439">
    <property type="entry name" value="ABC_transporter-like_ATP-bd"/>
</dbReference>
<dbReference type="CDD" id="cd18596">
    <property type="entry name" value="ABC_6TM_VMR1_D1_like"/>
    <property type="match status" value="1"/>
</dbReference>
<gene>
    <name evidence="14" type="ORF">B2J93_6826</name>
</gene>
<feature type="transmembrane region" description="Helical" evidence="11">
    <location>
        <begin position="499"/>
        <end position="522"/>
    </location>
</feature>
<feature type="transmembrane region" description="Helical" evidence="11">
    <location>
        <begin position="528"/>
        <end position="546"/>
    </location>
</feature>
<keyword evidence="2" id="KW-0813">Transport</keyword>
<dbReference type="FunCoup" id="A0A218YWD9">
    <property type="interactions" value="165"/>
</dbReference>
<dbReference type="Gene3D" id="3.40.50.300">
    <property type="entry name" value="P-loop containing nucleotide triphosphate hydrolases"/>
    <property type="match status" value="2"/>
</dbReference>
<name>A0A218YWD9_9HELO</name>
<keyword evidence="9" id="KW-0325">Glycoprotein</keyword>
<dbReference type="GO" id="GO:0016887">
    <property type="term" value="F:ATP hydrolysis activity"/>
    <property type="evidence" value="ECO:0007669"/>
    <property type="project" value="InterPro"/>
</dbReference>
<dbReference type="InterPro" id="IPR017871">
    <property type="entry name" value="ABC_transporter-like_CS"/>
</dbReference>
<feature type="transmembrane region" description="Helical" evidence="11">
    <location>
        <begin position="1226"/>
        <end position="1246"/>
    </location>
</feature>
<evidence type="ECO:0000256" key="3">
    <source>
        <dbReference type="ARBA" id="ARBA00022692"/>
    </source>
</evidence>